<dbReference type="VEuPathDB" id="VectorBase:HLOH_047971"/>
<feature type="compositionally biased region" description="Low complexity" evidence="1">
    <location>
        <begin position="22"/>
        <end position="32"/>
    </location>
</feature>
<organism evidence="2 3">
    <name type="scientific">Haemaphysalis longicornis</name>
    <name type="common">Bush tick</name>
    <dbReference type="NCBI Taxonomy" id="44386"/>
    <lineage>
        <taxon>Eukaryota</taxon>
        <taxon>Metazoa</taxon>
        <taxon>Ecdysozoa</taxon>
        <taxon>Arthropoda</taxon>
        <taxon>Chelicerata</taxon>
        <taxon>Arachnida</taxon>
        <taxon>Acari</taxon>
        <taxon>Parasitiformes</taxon>
        <taxon>Ixodida</taxon>
        <taxon>Ixodoidea</taxon>
        <taxon>Ixodidae</taxon>
        <taxon>Haemaphysalinae</taxon>
        <taxon>Haemaphysalis</taxon>
    </lineage>
</organism>
<name>A0A9J6H3I7_HAELO</name>
<dbReference type="Proteomes" id="UP000821853">
    <property type="component" value="Chromosome 9"/>
</dbReference>
<feature type="region of interest" description="Disordered" evidence="1">
    <location>
        <begin position="13"/>
        <end position="37"/>
    </location>
</feature>
<evidence type="ECO:0000256" key="1">
    <source>
        <dbReference type="SAM" id="MobiDB-lite"/>
    </source>
</evidence>
<accession>A0A9J6H3I7</accession>
<proteinExistence type="predicted"/>
<dbReference type="AlphaFoldDB" id="A0A9J6H3I7"/>
<comment type="caution">
    <text evidence="2">The sequence shown here is derived from an EMBL/GenBank/DDBJ whole genome shotgun (WGS) entry which is preliminary data.</text>
</comment>
<gene>
    <name evidence="2" type="ORF">HPB48_006525</name>
</gene>
<evidence type="ECO:0000313" key="3">
    <source>
        <dbReference type="Proteomes" id="UP000821853"/>
    </source>
</evidence>
<dbReference type="EMBL" id="JABSTR010000011">
    <property type="protein sequence ID" value="KAH9381576.1"/>
    <property type="molecule type" value="Genomic_DNA"/>
</dbReference>
<keyword evidence="3" id="KW-1185">Reference proteome</keyword>
<evidence type="ECO:0000313" key="2">
    <source>
        <dbReference type="EMBL" id="KAH9381576.1"/>
    </source>
</evidence>
<protein>
    <submittedName>
        <fullName evidence="2">Uncharacterized protein</fullName>
    </submittedName>
</protein>
<reference evidence="2 3" key="1">
    <citation type="journal article" date="2020" name="Cell">
        <title>Large-Scale Comparative Analyses of Tick Genomes Elucidate Their Genetic Diversity and Vector Capacities.</title>
        <authorList>
            <consortium name="Tick Genome and Microbiome Consortium (TIGMIC)"/>
            <person name="Jia N."/>
            <person name="Wang J."/>
            <person name="Shi W."/>
            <person name="Du L."/>
            <person name="Sun Y."/>
            <person name="Zhan W."/>
            <person name="Jiang J.F."/>
            <person name="Wang Q."/>
            <person name="Zhang B."/>
            <person name="Ji P."/>
            <person name="Bell-Sakyi L."/>
            <person name="Cui X.M."/>
            <person name="Yuan T.T."/>
            <person name="Jiang B.G."/>
            <person name="Yang W.F."/>
            <person name="Lam T.T."/>
            <person name="Chang Q.C."/>
            <person name="Ding S.J."/>
            <person name="Wang X.J."/>
            <person name="Zhu J.G."/>
            <person name="Ruan X.D."/>
            <person name="Zhao L."/>
            <person name="Wei J.T."/>
            <person name="Ye R.Z."/>
            <person name="Que T.C."/>
            <person name="Du C.H."/>
            <person name="Zhou Y.H."/>
            <person name="Cheng J.X."/>
            <person name="Dai P.F."/>
            <person name="Guo W.B."/>
            <person name="Han X.H."/>
            <person name="Huang E.J."/>
            <person name="Li L.F."/>
            <person name="Wei W."/>
            <person name="Gao Y.C."/>
            <person name="Liu J.Z."/>
            <person name="Shao H.Z."/>
            <person name="Wang X."/>
            <person name="Wang C.C."/>
            <person name="Yang T.C."/>
            <person name="Huo Q.B."/>
            <person name="Li W."/>
            <person name="Chen H.Y."/>
            <person name="Chen S.E."/>
            <person name="Zhou L.G."/>
            <person name="Ni X.B."/>
            <person name="Tian J.H."/>
            <person name="Sheng Y."/>
            <person name="Liu T."/>
            <person name="Pan Y.S."/>
            <person name="Xia L.Y."/>
            <person name="Li J."/>
            <person name="Zhao F."/>
            <person name="Cao W.C."/>
        </authorList>
    </citation>
    <scope>NUCLEOTIDE SEQUENCE [LARGE SCALE GENOMIC DNA]</scope>
    <source>
        <strain evidence="2">HaeL-2018</strain>
    </source>
</reference>
<sequence length="79" mass="8699">MKIPLAVHLKVDSHCRKERSSKSSPTSSTVTRTHSRSLKSFIPKDSCRRMQRDGIRMLTCPSQADPEAALVSGALVCLC</sequence>